<accession>A0ABR4B343</accession>
<sequence>MKVIDMIKSSPYYAASSNSIVIHSDEHREQRFNRQECFKKLTSVFRTAGENVIRGGSAKGPPKDLPKPPPGRLSTREARMRFTSQKRTERKAKETKSMEDRIARQKEKKERDRNRALVASRR</sequence>
<feature type="compositionally biased region" description="Basic and acidic residues" evidence="1">
    <location>
        <begin position="91"/>
        <end position="115"/>
    </location>
</feature>
<dbReference type="Proteomes" id="UP001590951">
    <property type="component" value="Unassembled WGS sequence"/>
</dbReference>
<name>A0ABR4B343_9LECA</name>
<dbReference type="Gene3D" id="3.30.160.20">
    <property type="match status" value="1"/>
</dbReference>
<keyword evidence="3" id="KW-1185">Reference proteome</keyword>
<organism evidence="2 3">
    <name type="scientific">Lepraria finkii</name>
    <dbReference type="NCBI Taxonomy" id="1340010"/>
    <lineage>
        <taxon>Eukaryota</taxon>
        <taxon>Fungi</taxon>
        <taxon>Dikarya</taxon>
        <taxon>Ascomycota</taxon>
        <taxon>Pezizomycotina</taxon>
        <taxon>Lecanoromycetes</taxon>
        <taxon>OSLEUM clade</taxon>
        <taxon>Lecanoromycetidae</taxon>
        <taxon>Lecanorales</taxon>
        <taxon>Lecanorineae</taxon>
        <taxon>Stereocaulaceae</taxon>
        <taxon>Lepraria</taxon>
    </lineage>
</organism>
<proteinExistence type="predicted"/>
<comment type="caution">
    <text evidence="2">The sequence shown here is derived from an EMBL/GenBank/DDBJ whole genome shotgun (WGS) entry which is preliminary data.</text>
</comment>
<evidence type="ECO:0000256" key="1">
    <source>
        <dbReference type="SAM" id="MobiDB-lite"/>
    </source>
</evidence>
<feature type="region of interest" description="Disordered" evidence="1">
    <location>
        <begin position="52"/>
        <end position="122"/>
    </location>
</feature>
<dbReference type="EMBL" id="JBHFEH010000032">
    <property type="protein sequence ID" value="KAL2051813.1"/>
    <property type="molecule type" value="Genomic_DNA"/>
</dbReference>
<evidence type="ECO:0000313" key="3">
    <source>
        <dbReference type="Proteomes" id="UP001590951"/>
    </source>
</evidence>
<protein>
    <submittedName>
        <fullName evidence="2">Uncharacterized protein</fullName>
    </submittedName>
</protein>
<gene>
    <name evidence="2" type="ORF">ABVK25_007969</name>
</gene>
<evidence type="ECO:0000313" key="2">
    <source>
        <dbReference type="EMBL" id="KAL2051813.1"/>
    </source>
</evidence>
<reference evidence="2 3" key="1">
    <citation type="submission" date="2024-09" db="EMBL/GenBank/DDBJ databases">
        <title>Rethinking Asexuality: The Enigmatic Case of Functional Sexual Genes in Lepraria (Stereocaulaceae).</title>
        <authorList>
            <person name="Doellman M."/>
            <person name="Sun Y."/>
            <person name="Barcenas-Pena A."/>
            <person name="Lumbsch H.T."/>
            <person name="Grewe F."/>
        </authorList>
    </citation>
    <scope>NUCLEOTIDE SEQUENCE [LARGE SCALE GENOMIC DNA]</scope>
    <source>
        <strain evidence="2 3">Grewe 0041</strain>
    </source>
</reference>